<reference evidence="2 3" key="1">
    <citation type="submission" date="2017-04" db="EMBL/GenBank/DDBJ databases">
        <authorList>
            <person name="Afonso C.L."/>
            <person name="Miller P.J."/>
            <person name="Scott M.A."/>
            <person name="Spackman E."/>
            <person name="Goraichik I."/>
            <person name="Dimitrov K.M."/>
            <person name="Suarez D.L."/>
            <person name="Swayne D.E."/>
        </authorList>
    </citation>
    <scope>NUCLEOTIDE SEQUENCE [LARGE SCALE GENOMIC DNA]</scope>
    <source>
        <strain evidence="2 3">DSM 21164</strain>
    </source>
</reference>
<accession>A0A1W1YRF8</accession>
<evidence type="ECO:0000313" key="3">
    <source>
        <dbReference type="Proteomes" id="UP000192360"/>
    </source>
</evidence>
<evidence type="ECO:0000256" key="1">
    <source>
        <dbReference type="SAM" id="SignalP"/>
    </source>
</evidence>
<feature type="chain" id="PRO_5012415965" evidence="1">
    <location>
        <begin position="23"/>
        <end position="172"/>
    </location>
</feature>
<dbReference type="EMBL" id="FWXO01000001">
    <property type="protein sequence ID" value="SMC38795.1"/>
    <property type="molecule type" value="Genomic_DNA"/>
</dbReference>
<dbReference type="RefSeq" id="WP_143312467.1">
    <property type="nucleotide sequence ID" value="NZ_FWXO01000001.1"/>
</dbReference>
<feature type="signal peptide" evidence="1">
    <location>
        <begin position="1"/>
        <end position="22"/>
    </location>
</feature>
<dbReference type="AlphaFoldDB" id="A0A1W1YRF8"/>
<keyword evidence="1" id="KW-0732">Signal</keyword>
<dbReference type="Proteomes" id="UP000192360">
    <property type="component" value="Unassembled WGS sequence"/>
</dbReference>
<dbReference type="STRING" id="504486.SAMN05660703_0791"/>
<dbReference type="PROSITE" id="PS51257">
    <property type="entry name" value="PROKAR_LIPOPROTEIN"/>
    <property type="match status" value="1"/>
</dbReference>
<sequence>MKQFLYLTILAIMGLSSCSSQKKLQTNPPFTVDGPTCQKWTGGMESSGSGLEVRIPLTNLETESILMQQLYFRGDSTDISTETVNGQRFAIGRFSNGNLKKPDIIMHADPKKEFGNQPPKLKTGEKAEFPFELKNDEAVISYIIGDGKTMKYTKISGIKDLQPLIYSSKPKN</sequence>
<name>A0A1W1YRF8_9FLAO</name>
<organism evidence="2 3">
    <name type="scientific">Cellulophaga tyrosinoxydans</name>
    <dbReference type="NCBI Taxonomy" id="504486"/>
    <lineage>
        <taxon>Bacteria</taxon>
        <taxon>Pseudomonadati</taxon>
        <taxon>Bacteroidota</taxon>
        <taxon>Flavobacteriia</taxon>
        <taxon>Flavobacteriales</taxon>
        <taxon>Flavobacteriaceae</taxon>
        <taxon>Cellulophaga</taxon>
    </lineage>
</organism>
<dbReference type="OrthoDB" id="1364277at2"/>
<evidence type="ECO:0000313" key="2">
    <source>
        <dbReference type="EMBL" id="SMC38795.1"/>
    </source>
</evidence>
<keyword evidence="3" id="KW-1185">Reference proteome</keyword>
<proteinExistence type="predicted"/>
<protein>
    <submittedName>
        <fullName evidence="2">Uncharacterized protein</fullName>
    </submittedName>
</protein>
<gene>
    <name evidence="2" type="ORF">SAMN05660703_0791</name>
</gene>